<dbReference type="GO" id="GO:0016301">
    <property type="term" value="F:kinase activity"/>
    <property type="evidence" value="ECO:0007669"/>
    <property type="project" value="UniProtKB-KW"/>
</dbReference>
<reference evidence="1 2" key="1">
    <citation type="submission" date="2014-04" db="EMBL/GenBank/DDBJ databases">
        <title>Whole genome of Muricauda olearia.</title>
        <authorList>
            <person name="Zhang X.-H."/>
            <person name="Tang K."/>
        </authorList>
    </citation>
    <scope>NUCLEOTIDE SEQUENCE [LARGE SCALE GENOMIC DNA]</scope>
    <source>
        <strain evidence="1 2">Th120</strain>
    </source>
</reference>
<protein>
    <submittedName>
        <fullName evidence="1">GHMP kinase</fullName>
    </submittedName>
</protein>
<dbReference type="InterPro" id="IPR047765">
    <property type="entry name" value="GHMP_GYDIA-like"/>
</dbReference>
<gene>
    <name evidence="1" type="ORF">DN53_08650</name>
</gene>
<keyword evidence="2" id="KW-1185">Reference proteome</keyword>
<dbReference type="Gene3D" id="3.30.230.10">
    <property type="match status" value="1"/>
</dbReference>
<dbReference type="NCBIfam" id="NF040656">
    <property type="entry name" value="GHMP_GYDIA"/>
    <property type="match status" value="1"/>
</dbReference>
<dbReference type="EMBL" id="JJMP01000003">
    <property type="protein sequence ID" value="RYC51945.1"/>
    <property type="molecule type" value="Genomic_DNA"/>
</dbReference>
<accession>A0A444VME1</accession>
<dbReference type="RefSeq" id="WP_129653497.1">
    <property type="nucleotide sequence ID" value="NZ_ML142908.1"/>
</dbReference>
<keyword evidence="1" id="KW-0418">Kinase</keyword>
<dbReference type="InterPro" id="IPR014721">
    <property type="entry name" value="Ribsml_uS5_D2-typ_fold_subgr"/>
</dbReference>
<sequence>MQTKFHSNGKLLLSGEYAILDGALGLAVPTQYGQSLEVLATETGLLEWNSYNEKGEIWFQAVLGLDGFKTISASDGKIATTLTALLNEVRTQNPDFLSTSKGAQVNTKLDFPRSWGLGTSSTLINNMAQWAKVDAYTLLRNAFGGSGYDVACAQHDLPITYQLKDGKPVINEVAFDPIFKESLYFVHLNQKQSSKEAIANYRKQQFNKNDLLDSISTITQKMVSENDLTKFEGLMDEHEAILSHTLQIPTVKSRLFPDYPNALKSLGAWGGDFVLAVGNENTLDYFRGKGFQTIVPFSKMVL</sequence>
<dbReference type="SUPFAM" id="SSF54211">
    <property type="entry name" value="Ribosomal protein S5 domain 2-like"/>
    <property type="match status" value="1"/>
</dbReference>
<organism evidence="1 2">
    <name type="scientific">Flagellimonas olearia</name>
    <dbReference type="NCBI Taxonomy" id="552546"/>
    <lineage>
        <taxon>Bacteria</taxon>
        <taxon>Pseudomonadati</taxon>
        <taxon>Bacteroidota</taxon>
        <taxon>Flavobacteriia</taxon>
        <taxon>Flavobacteriales</taxon>
        <taxon>Flavobacteriaceae</taxon>
        <taxon>Flagellimonas</taxon>
    </lineage>
</organism>
<keyword evidence="1" id="KW-0808">Transferase</keyword>
<dbReference type="Proteomes" id="UP000290261">
    <property type="component" value="Unassembled WGS sequence"/>
</dbReference>
<name>A0A444VME1_9FLAO</name>
<dbReference type="Gene3D" id="3.30.70.890">
    <property type="entry name" value="GHMP kinase, C-terminal domain"/>
    <property type="match status" value="1"/>
</dbReference>
<dbReference type="InterPro" id="IPR036554">
    <property type="entry name" value="GHMP_kinase_C_sf"/>
</dbReference>
<dbReference type="InterPro" id="IPR020568">
    <property type="entry name" value="Ribosomal_Su5_D2-typ_SF"/>
</dbReference>
<evidence type="ECO:0000313" key="1">
    <source>
        <dbReference type="EMBL" id="RYC51945.1"/>
    </source>
</evidence>
<proteinExistence type="predicted"/>
<dbReference type="AlphaFoldDB" id="A0A444VME1"/>
<comment type="caution">
    <text evidence="1">The sequence shown here is derived from an EMBL/GenBank/DDBJ whole genome shotgun (WGS) entry which is preliminary data.</text>
</comment>
<evidence type="ECO:0000313" key="2">
    <source>
        <dbReference type="Proteomes" id="UP000290261"/>
    </source>
</evidence>